<organism evidence="3 4">
    <name type="scientific">Dietzia timorensis</name>
    <dbReference type="NCBI Taxonomy" id="499555"/>
    <lineage>
        <taxon>Bacteria</taxon>
        <taxon>Bacillati</taxon>
        <taxon>Actinomycetota</taxon>
        <taxon>Actinomycetes</taxon>
        <taxon>Mycobacteriales</taxon>
        <taxon>Dietziaceae</taxon>
        <taxon>Dietzia</taxon>
    </lineage>
</organism>
<evidence type="ECO:0008006" key="5">
    <source>
        <dbReference type="Google" id="ProtNLM"/>
    </source>
</evidence>
<name>A0A921F4A6_9ACTN</name>
<evidence type="ECO:0000313" key="3">
    <source>
        <dbReference type="EMBL" id="HJE90568.1"/>
    </source>
</evidence>
<reference evidence="3" key="2">
    <citation type="submission" date="2021-09" db="EMBL/GenBank/DDBJ databases">
        <authorList>
            <person name="Gilroy R."/>
        </authorList>
    </citation>
    <scope>NUCLEOTIDE SEQUENCE</scope>
    <source>
        <strain evidence="3">ChiGjej1B1-18357</strain>
    </source>
</reference>
<feature type="region of interest" description="Disordered" evidence="1">
    <location>
        <begin position="37"/>
        <end position="66"/>
    </location>
</feature>
<feature type="signal peptide" evidence="2">
    <location>
        <begin position="1"/>
        <end position="31"/>
    </location>
</feature>
<evidence type="ECO:0000256" key="2">
    <source>
        <dbReference type="SAM" id="SignalP"/>
    </source>
</evidence>
<reference evidence="3" key="1">
    <citation type="journal article" date="2021" name="PeerJ">
        <title>Extensive microbial diversity within the chicken gut microbiome revealed by metagenomics and culture.</title>
        <authorList>
            <person name="Gilroy R."/>
            <person name="Ravi A."/>
            <person name="Getino M."/>
            <person name="Pursley I."/>
            <person name="Horton D.L."/>
            <person name="Alikhan N.F."/>
            <person name="Baker D."/>
            <person name="Gharbi K."/>
            <person name="Hall N."/>
            <person name="Watson M."/>
            <person name="Adriaenssens E.M."/>
            <person name="Foster-Nyarko E."/>
            <person name="Jarju S."/>
            <person name="Secka A."/>
            <person name="Antonio M."/>
            <person name="Oren A."/>
            <person name="Chaudhuri R.R."/>
            <person name="La Ragione R."/>
            <person name="Hildebrand F."/>
            <person name="Pallen M.J."/>
        </authorList>
    </citation>
    <scope>NUCLEOTIDE SEQUENCE</scope>
    <source>
        <strain evidence="3">ChiGjej1B1-18357</strain>
    </source>
</reference>
<feature type="compositionally biased region" description="Low complexity" evidence="1">
    <location>
        <begin position="150"/>
        <end position="161"/>
    </location>
</feature>
<protein>
    <recommendedName>
        <fullName evidence="5">Secreted protein</fullName>
    </recommendedName>
</protein>
<dbReference type="AlphaFoldDB" id="A0A921F4A6"/>
<dbReference type="EMBL" id="DYXM01000112">
    <property type="protein sequence ID" value="HJE90568.1"/>
    <property type="molecule type" value="Genomic_DNA"/>
</dbReference>
<feature type="compositionally biased region" description="Acidic residues" evidence="1">
    <location>
        <begin position="162"/>
        <end position="177"/>
    </location>
</feature>
<proteinExistence type="predicted"/>
<feature type="region of interest" description="Disordered" evidence="1">
    <location>
        <begin position="135"/>
        <end position="192"/>
    </location>
</feature>
<gene>
    <name evidence="3" type="ORF">K8V11_06130</name>
</gene>
<accession>A0A921F4A6</accession>
<keyword evidence="2" id="KW-0732">Signal</keyword>
<sequence length="192" mass="18976">MSENRLNVRRAGLAIAAAAALTAGIAPFAVAQEPDEAATGSLNAESAAGDEGSLGGGSLDGISADPAEKSCELPSLGGSVEALLPYAGLSLPGFVKDILLKGLDSIDNPLESAGVDVSELGVGSLEGPICSVILGGEMTEDPETTEETTTETTTTATSAENEGGDTENDDAEGDDTEGASSTVPTSTSAESN</sequence>
<feature type="chain" id="PRO_5037506904" description="Secreted protein" evidence="2">
    <location>
        <begin position="32"/>
        <end position="192"/>
    </location>
</feature>
<dbReference type="Proteomes" id="UP000776650">
    <property type="component" value="Unassembled WGS sequence"/>
</dbReference>
<comment type="caution">
    <text evidence="3">The sequence shown here is derived from an EMBL/GenBank/DDBJ whole genome shotgun (WGS) entry which is preliminary data.</text>
</comment>
<dbReference type="RefSeq" id="WP_303911709.1">
    <property type="nucleotide sequence ID" value="NZ_DYXM01000112.1"/>
</dbReference>
<evidence type="ECO:0000256" key="1">
    <source>
        <dbReference type="SAM" id="MobiDB-lite"/>
    </source>
</evidence>
<feature type="compositionally biased region" description="Acidic residues" evidence="1">
    <location>
        <begin position="138"/>
        <end position="149"/>
    </location>
</feature>
<feature type="compositionally biased region" description="Polar residues" evidence="1">
    <location>
        <begin position="178"/>
        <end position="192"/>
    </location>
</feature>
<evidence type="ECO:0000313" key="4">
    <source>
        <dbReference type="Proteomes" id="UP000776650"/>
    </source>
</evidence>